<name>A0ABT2HDK2_9MICO</name>
<proteinExistence type="predicted"/>
<evidence type="ECO:0000313" key="1">
    <source>
        <dbReference type="EMBL" id="MCS6521341.1"/>
    </source>
</evidence>
<dbReference type="Proteomes" id="UP001652264">
    <property type="component" value="Unassembled WGS sequence"/>
</dbReference>
<protein>
    <recommendedName>
        <fullName evidence="3">Minor tail protein</fullName>
    </recommendedName>
</protein>
<reference evidence="1 2" key="1">
    <citation type="submission" date="2022-08" db="EMBL/GenBank/DDBJ databases">
        <title>Taxonomy of Curtobacterium flaccumfaciens.</title>
        <authorList>
            <person name="Osdaghi E."/>
            <person name="Taghavi S.M."/>
            <person name="Hamidizade M."/>
            <person name="Abachi H."/>
            <person name="Fazliarab A."/>
            <person name="Baeyen S."/>
            <person name="Portier P."/>
            <person name="Van Vaerenbergh J."/>
            <person name="Jacques M.-A."/>
        </authorList>
    </citation>
    <scope>NUCLEOTIDE SEQUENCE [LARGE SCALE GENOMIC DNA]</scope>
    <source>
        <strain evidence="1 2">LMG8786T</strain>
    </source>
</reference>
<keyword evidence="2" id="KW-1185">Reference proteome</keyword>
<dbReference type="RefSeq" id="WP_141861727.1">
    <property type="nucleotide sequence ID" value="NZ_BMNV01000004.1"/>
</dbReference>
<organism evidence="1 2">
    <name type="scientific">Curtobacterium citreum</name>
    <dbReference type="NCBI Taxonomy" id="2036"/>
    <lineage>
        <taxon>Bacteria</taxon>
        <taxon>Bacillati</taxon>
        <taxon>Actinomycetota</taxon>
        <taxon>Actinomycetes</taxon>
        <taxon>Micrococcales</taxon>
        <taxon>Microbacteriaceae</taxon>
        <taxon>Curtobacterium</taxon>
    </lineage>
</organism>
<sequence>MREASEQLRDVLRSGSFDVQWVADVYYDGTRRMANIDITRPSFTDDRTAKVQGSGSCTVVWTSDFAASLTPRAASDMLAPFGAELSIAVLITAGSFTSRVQMGWYRIDEVPNAADHLEEFAGRLIPVGSTVELTLMDRMRKTQKDRFDVPSSPPQKLSVLTEAQRITGFQIVRELPDGAIPKSFAYEEERLDPLYDLLALIDAEPYMRPDGSMGQRPLDWPVVTDVLTDGSDGTVVSVGNSMSAEKVYNRVAVRSSASDDSDVQILGSAQITDGPLRAVNADGSPSPYGRVTYYYSSDFITTRAQANAYAAQLLPRVSSLRTREVPVEEVFNPLRQVGDVLEVRQRGRDTIVGRVKTLDRGEGATQQMTLEVQ</sequence>
<accession>A0ABT2HDK2</accession>
<dbReference type="EMBL" id="JANVAD010000001">
    <property type="protein sequence ID" value="MCS6521341.1"/>
    <property type="molecule type" value="Genomic_DNA"/>
</dbReference>
<dbReference type="GeneID" id="95324258"/>
<evidence type="ECO:0000313" key="2">
    <source>
        <dbReference type="Proteomes" id="UP001652264"/>
    </source>
</evidence>
<gene>
    <name evidence="1" type="ORF">NYQ28_02030</name>
</gene>
<comment type="caution">
    <text evidence="1">The sequence shown here is derived from an EMBL/GenBank/DDBJ whole genome shotgun (WGS) entry which is preliminary data.</text>
</comment>
<evidence type="ECO:0008006" key="3">
    <source>
        <dbReference type="Google" id="ProtNLM"/>
    </source>
</evidence>